<evidence type="ECO:0000256" key="1">
    <source>
        <dbReference type="ARBA" id="ARBA00006272"/>
    </source>
</evidence>
<dbReference type="InterPro" id="IPR008007">
    <property type="entry name" value="Peptidase_M42"/>
</dbReference>
<dbReference type="CDD" id="cd05656">
    <property type="entry name" value="M42_Frv"/>
    <property type="match status" value="1"/>
</dbReference>
<feature type="binding site" evidence="8">
    <location>
        <position position="195"/>
    </location>
    <ligand>
        <name>Zn(2+)</name>
        <dbReference type="ChEBI" id="CHEBI:29105"/>
        <label>2</label>
    </ligand>
</feature>
<reference evidence="9" key="1">
    <citation type="submission" date="2020-08" db="EMBL/GenBank/DDBJ databases">
        <title>Genome public.</title>
        <authorList>
            <person name="Liu C."/>
            <person name="Sun Q."/>
        </authorList>
    </citation>
    <scope>NUCLEOTIDE SEQUENCE</scope>
    <source>
        <strain evidence="9">NSJ-23</strain>
    </source>
</reference>
<dbReference type="PIRSF" id="PIRSF001123">
    <property type="entry name" value="PepA_GA"/>
    <property type="match status" value="1"/>
</dbReference>
<keyword evidence="10" id="KW-1185">Reference proteome</keyword>
<evidence type="ECO:0000256" key="5">
    <source>
        <dbReference type="ARBA" id="ARBA00022801"/>
    </source>
</evidence>
<accession>A0A8J6M6Y7</accession>
<evidence type="ECO:0000256" key="3">
    <source>
        <dbReference type="ARBA" id="ARBA00022670"/>
    </source>
</evidence>
<evidence type="ECO:0000256" key="4">
    <source>
        <dbReference type="ARBA" id="ARBA00022723"/>
    </source>
</evidence>
<evidence type="ECO:0000256" key="8">
    <source>
        <dbReference type="PIRSR" id="PIRSR001123-2"/>
    </source>
</evidence>
<gene>
    <name evidence="9" type="ORF">H8S11_06470</name>
</gene>
<feature type="active site" description="Proton acceptor" evidence="7">
    <location>
        <position position="194"/>
    </location>
</feature>
<evidence type="ECO:0000256" key="2">
    <source>
        <dbReference type="ARBA" id="ARBA00022438"/>
    </source>
</evidence>
<feature type="binding site" evidence="8">
    <location>
        <position position="164"/>
    </location>
    <ligand>
        <name>Zn(2+)</name>
        <dbReference type="ChEBI" id="CHEBI:29105"/>
        <label>1</label>
    </ligand>
</feature>
<dbReference type="EMBL" id="JACOPO010000003">
    <property type="protein sequence ID" value="MBC5722453.1"/>
    <property type="molecule type" value="Genomic_DNA"/>
</dbReference>
<feature type="binding site" evidence="8">
    <location>
        <position position="62"/>
    </location>
    <ligand>
        <name>Zn(2+)</name>
        <dbReference type="ChEBI" id="CHEBI:29105"/>
        <label>1</label>
    </ligand>
</feature>
<dbReference type="SUPFAM" id="SSF53187">
    <property type="entry name" value="Zn-dependent exopeptidases"/>
    <property type="match status" value="1"/>
</dbReference>
<dbReference type="PANTHER" id="PTHR32481:SF9">
    <property type="entry name" value="ENDOGLUCANASE"/>
    <property type="match status" value="1"/>
</dbReference>
<keyword evidence="2" id="KW-0031">Aminopeptidase</keyword>
<dbReference type="Pfam" id="PF05343">
    <property type="entry name" value="Peptidase_M42"/>
    <property type="match status" value="1"/>
</dbReference>
<evidence type="ECO:0000256" key="6">
    <source>
        <dbReference type="PIRNR" id="PIRNR001123"/>
    </source>
</evidence>
<dbReference type="Gene3D" id="3.40.630.10">
    <property type="entry name" value="Zn peptidases"/>
    <property type="match status" value="1"/>
</dbReference>
<dbReference type="GO" id="GO:0006508">
    <property type="term" value="P:proteolysis"/>
    <property type="evidence" value="ECO:0007669"/>
    <property type="project" value="UniProtKB-KW"/>
</dbReference>
<name>A0A8J6M6Y7_9FIRM</name>
<dbReference type="InterPro" id="IPR051464">
    <property type="entry name" value="Peptidase_M42_aminopept"/>
</dbReference>
<dbReference type="Proteomes" id="UP000628736">
    <property type="component" value="Unassembled WGS sequence"/>
</dbReference>
<evidence type="ECO:0000256" key="7">
    <source>
        <dbReference type="PIRSR" id="PIRSR001123-1"/>
    </source>
</evidence>
<feature type="binding site" evidence="8">
    <location>
        <position position="217"/>
    </location>
    <ligand>
        <name>Zn(2+)</name>
        <dbReference type="ChEBI" id="CHEBI:29105"/>
        <label>1</label>
    </ligand>
</feature>
<evidence type="ECO:0000313" key="10">
    <source>
        <dbReference type="Proteomes" id="UP000628736"/>
    </source>
</evidence>
<feature type="binding site" evidence="8">
    <location>
        <position position="164"/>
    </location>
    <ligand>
        <name>Zn(2+)</name>
        <dbReference type="ChEBI" id="CHEBI:29105"/>
        <label>2</label>
    </ligand>
</feature>
<dbReference type="GO" id="GO:0004177">
    <property type="term" value="F:aminopeptidase activity"/>
    <property type="evidence" value="ECO:0007669"/>
    <property type="project" value="UniProtKB-UniRule"/>
</dbReference>
<feature type="binding site" evidence="8">
    <location>
        <position position="304"/>
    </location>
    <ligand>
        <name>Zn(2+)</name>
        <dbReference type="ChEBI" id="CHEBI:29105"/>
        <label>2</label>
    </ligand>
</feature>
<comment type="similarity">
    <text evidence="1 6">Belongs to the peptidase M42 family.</text>
</comment>
<keyword evidence="5" id="KW-0378">Hydrolase</keyword>
<dbReference type="Gene3D" id="2.40.30.40">
    <property type="entry name" value="Peptidase M42, domain 2"/>
    <property type="match status" value="1"/>
</dbReference>
<evidence type="ECO:0000313" key="9">
    <source>
        <dbReference type="EMBL" id="MBC5722453.1"/>
    </source>
</evidence>
<organism evidence="9 10">
    <name type="scientific">Flintibacter hominis</name>
    <dbReference type="NCBI Taxonomy" id="2763048"/>
    <lineage>
        <taxon>Bacteria</taxon>
        <taxon>Bacillati</taxon>
        <taxon>Bacillota</taxon>
        <taxon>Clostridia</taxon>
        <taxon>Eubacteriales</taxon>
        <taxon>Flintibacter</taxon>
    </lineage>
</organism>
<sequence>MELFELIQTLSSAHGPSGDEADIRNILSELASPMADEVAWDTMGNLIVHRKGPGSKVMLAAHMDSIGFIVTHIEKEGFLRMGKLGGISPKEAVYTPIRFKNGVRGVVVPEEKADFGKLKLDECYIDIGARDEEQAKKLVQVGDTAVYDSPCFLQGSGVISPYLDNRISCAVLLAVLERIQTSANDLYFVFTSQEEVGLRGAKTAAWAVDPDWAIAVDVTDVDDTPGSERSGTVQLGKGAAVKVMDSSIICHPEVVAKLEGLAQVQGISVQRDIMRGGGTDAGAIHTTRLGVKTGGISVPCRYIHTPVEMADLGDAEACIKLVEAFAQTALNV</sequence>
<keyword evidence="4 8" id="KW-0479">Metal-binding</keyword>
<dbReference type="SUPFAM" id="SSF101821">
    <property type="entry name" value="Aminopeptidase/glucanase lid domain"/>
    <property type="match status" value="1"/>
</dbReference>
<dbReference type="InterPro" id="IPR023367">
    <property type="entry name" value="Peptidase_M42_dom2"/>
</dbReference>
<protein>
    <submittedName>
        <fullName evidence="9">M42 family metallopeptidase</fullName>
    </submittedName>
</protein>
<dbReference type="PANTHER" id="PTHR32481">
    <property type="entry name" value="AMINOPEPTIDASE"/>
    <property type="match status" value="1"/>
</dbReference>
<dbReference type="RefSeq" id="WP_186852578.1">
    <property type="nucleotide sequence ID" value="NZ_JACOPO010000003.1"/>
</dbReference>
<keyword evidence="3" id="KW-0645">Protease</keyword>
<comment type="caution">
    <text evidence="9">The sequence shown here is derived from an EMBL/GenBank/DDBJ whole genome shotgun (WGS) entry which is preliminary data.</text>
</comment>
<proteinExistence type="inferred from homology"/>
<comment type="cofactor">
    <cofactor evidence="8">
        <name>a divalent metal cation</name>
        <dbReference type="ChEBI" id="CHEBI:60240"/>
    </cofactor>
    <text evidence="8">Binds 2 divalent metal cations per subunit.</text>
</comment>
<dbReference type="AlphaFoldDB" id="A0A8J6M6Y7"/>
<dbReference type="GO" id="GO:0046872">
    <property type="term" value="F:metal ion binding"/>
    <property type="evidence" value="ECO:0007669"/>
    <property type="project" value="UniProtKB-UniRule"/>
</dbReference>